<dbReference type="InterPro" id="IPR015943">
    <property type="entry name" value="WD40/YVTN_repeat-like_dom_sf"/>
</dbReference>
<name>A0AAX4JFR9_9MICR</name>
<dbReference type="SUPFAM" id="SSF50998">
    <property type="entry name" value="Quinoprotein alcohol dehydrogenase-like"/>
    <property type="match status" value="1"/>
</dbReference>
<protein>
    <submittedName>
        <fullName evidence="1">WD40 repeat domain-containing protein</fullName>
    </submittedName>
</protein>
<dbReference type="Gene3D" id="2.130.10.10">
    <property type="entry name" value="YVTN repeat-like/Quinoprotein amine dehydrogenase"/>
    <property type="match status" value="1"/>
</dbReference>
<dbReference type="GeneID" id="90542616"/>
<gene>
    <name evidence="1" type="ORF">VNE69_10134</name>
</gene>
<proteinExistence type="predicted"/>
<dbReference type="KEGG" id="vnx:VNE69_10134"/>
<dbReference type="AlphaFoldDB" id="A0AAX4JFR9"/>
<reference evidence="1" key="1">
    <citation type="journal article" date="2024" name="BMC Genomics">
        <title>Functional annotation of a divergent genome using sequence and structure-based similarity.</title>
        <authorList>
            <person name="Svedberg D."/>
            <person name="Winiger R.R."/>
            <person name="Berg A."/>
            <person name="Sharma H."/>
            <person name="Tellgren-Roth C."/>
            <person name="Debrunner-Vossbrinck B.A."/>
            <person name="Vossbrinck C.R."/>
            <person name="Barandun J."/>
        </authorList>
    </citation>
    <scope>NUCLEOTIDE SEQUENCE</scope>
    <source>
        <strain evidence="1">Illinois isolate</strain>
    </source>
</reference>
<dbReference type="InterPro" id="IPR011047">
    <property type="entry name" value="Quinoprotein_ADH-like_sf"/>
</dbReference>
<organism evidence="1 2">
    <name type="scientific">Vairimorpha necatrix</name>
    <dbReference type="NCBI Taxonomy" id="6039"/>
    <lineage>
        <taxon>Eukaryota</taxon>
        <taxon>Fungi</taxon>
        <taxon>Fungi incertae sedis</taxon>
        <taxon>Microsporidia</taxon>
        <taxon>Nosematidae</taxon>
        <taxon>Vairimorpha</taxon>
    </lineage>
</organism>
<dbReference type="RefSeq" id="XP_065330929.1">
    <property type="nucleotide sequence ID" value="XM_065474857.1"/>
</dbReference>
<dbReference type="Proteomes" id="UP001334084">
    <property type="component" value="Chromosome 10"/>
</dbReference>
<dbReference type="EMBL" id="CP142735">
    <property type="protein sequence ID" value="WUR04784.1"/>
    <property type="molecule type" value="Genomic_DNA"/>
</dbReference>
<sequence>MLQPVKFSNKLLSLDYDKDSIFIGDTKGYIYKYKLTCSKIEKLFYCDSPISSVVKYNTDIYYTNWDGYIFKNDKSTFLQQDIIKSMIIRRDLIYVAVDFYIYILSLDLEIKEKIKVPIKVLSFCNMNEYIVCGLTLPFLGFLDKKNNLTIKKTNHDTGILCVKFLQNKIYTGCVDGSIQVYDISEFIDDNKEIDINQCQIINEKSKKWIRDIFSENLFSRGNEIVYNAKKVYEHDDEVTRVIKIDDKIFSIGIDCTMKTFTEEKILDAEMDEIQELNK</sequence>
<evidence type="ECO:0000313" key="2">
    <source>
        <dbReference type="Proteomes" id="UP001334084"/>
    </source>
</evidence>
<accession>A0AAX4JFR9</accession>
<keyword evidence="2" id="KW-1185">Reference proteome</keyword>
<evidence type="ECO:0000313" key="1">
    <source>
        <dbReference type="EMBL" id="WUR04784.1"/>
    </source>
</evidence>